<keyword evidence="2" id="KW-1185">Reference proteome</keyword>
<comment type="caution">
    <text evidence="1">The sequence shown here is derived from an EMBL/GenBank/DDBJ whole genome shotgun (WGS) entry which is preliminary data.</text>
</comment>
<reference evidence="1 2" key="1">
    <citation type="submission" date="2019-08" db="EMBL/GenBank/DDBJ databases">
        <title>In-depth cultivation of the pig gut microbiome towards novel bacterial diversity and tailored functional studies.</title>
        <authorList>
            <person name="Wylensek D."/>
            <person name="Hitch T.C.A."/>
            <person name="Clavel T."/>
        </authorList>
    </citation>
    <scope>NUCLEOTIDE SEQUENCE [LARGE SCALE GENOMIC DNA]</scope>
    <source>
        <strain evidence="1 2">RF-GAM-744-WT-7</strain>
    </source>
</reference>
<dbReference type="PANTHER" id="PTHR43434:SF20">
    <property type="entry name" value="5'-NUCLEOTIDASE"/>
    <property type="match status" value="1"/>
</dbReference>
<proteinExistence type="predicted"/>
<dbReference type="Gene3D" id="1.10.150.240">
    <property type="entry name" value="Putative phosphatase, domain 2"/>
    <property type="match status" value="1"/>
</dbReference>
<dbReference type="GO" id="GO:0004713">
    <property type="term" value="F:protein tyrosine kinase activity"/>
    <property type="evidence" value="ECO:0007669"/>
    <property type="project" value="TreeGrafter"/>
</dbReference>
<accession>A0A7K0K405</accession>
<dbReference type="GO" id="GO:0016787">
    <property type="term" value="F:hydrolase activity"/>
    <property type="evidence" value="ECO:0007669"/>
    <property type="project" value="UniProtKB-KW"/>
</dbReference>
<dbReference type="PANTHER" id="PTHR43434">
    <property type="entry name" value="PHOSPHOGLYCOLATE PHOSPHATASE"/>
    <property type="match status" value="1"/>
</dbReference>
<keyword evidence="1" id="KW-0378">Hydrolase</keyword>
<dbReference type="SFLD" id="SFLDG01129">
    <property type="entry name" value="C1.5:_HAD__Beta-PGM__Phosphata"/>
    <property type="match status" value="1"/>
</dbReference>
<dbReference type="InterPro" id="IPR036412">
    <property type="entry name" value="HAD-like_sf"/>
</dbReference>
<name>A0A7K0K405_9ACTO</name>
<dbReference type="Gene3D" id="3.40.50.1000">
    <property type="entry name" value="HAD superfamily/HAD-like"/>
    <property type="match status" value="1"/>
</dbReference>
<dbReference type="SFLD" id="SFLDS00003">
    <property type="entry name" value="Haloacid_Dehalogenase"/>
    <property type="match status" value="1"/>
</dbReference>
<sequence>MNVQQEASLRPEAVIFDLDGTLVNSAPLVMECFRLMVRDLFDPEREAELTDAQLLTYLGPPLMDSMYDIDPAASEEKAAAMVAKYREYYLPRAEESPLFEGIPELLESLKGRGIRLAVATSKLEKPARKILDHHGVLEAFETVGGASSDLRLSTKAEVLEETLARLGLGETPERALMIGDRFYDIEGAAACGVPAVLVTWGKTAGQGEEQGAVAVVGTTEELSELLSEQ</sequence>
<dbReference type="PROSITE" id="PS01228">
    <property type="entry name" value="COF_1"/>
    <property type="match status" value="1"/>
</dbReference>
<dbReference type="AlphaFoldDB" id="A0A7K0K405"/>
<evidence type="ECO:0000313" key="2">
    <source>
        <dbReference type="Proteomes" id="UP000442535"/>
    </source>
</evidence>
<dbReference type="GO" id="GO:0005829">
    <property type="term" value="C:cytosol"/>
    <property type="evidence" value="ECO:0007669"/>
    <property type="project" value="TreeGrafter"/>
</dbReference>
<dbReference type="EMBL" id="VUMY01000014">
    <property type="protein sequence ID" value="MST50211.1"/>
    <property type="molecule type" value="Genomic_DNA"/>
</dbReference>
<gene>
    <name evidence="1" type="ORF">FYJ63_08190</name>
</gene>
<evidence type="ECO:0000313" key="1">
    <source>
        <dbReference type="EMBL" id="MST50211.1"/>
    </source>
</evidence>
<protein>
    <submittedName>
        <fullName evidence="1">HAD hydrolase-like protein</fullName>
    </submittedName>
</protein>
<dbReference type="InterPro" id="IPR023214">
    <property type="entry name" value="HAD_sf"/>
</dbReference>
<dbReference type="Proteomes" id="UP000442535">
    <property type="component" value="Unassembled WGS sequence"/>
</dbReference>
<dbReference type="InterPro" id="IPR041492">
    <property type="entry name" value="HAD_2"/>
</dbReference>
<dbReference type="Pfam" id="PF13419">
    <property type="entry name" value="HAD_2"/>
    <property type="match status" value="1"/>
</dbReference>
<dbReference type="SUPFAM" id="SSF56784">
    <property type="entry name" value="HAD-like"/>
    <property type="match status" value="1"/>
</dbReference>
<organism evidence="1 2">
    <name type="scientific">Mobiluncus porci</name>
    <dbReference type="NCBI Taxonomy" id="2652278"/>
    <lineage>
        <taxon>Bacteria</taxon>
        <taxon>Bacillati</taxon>
        <taxon>Actinomycetota</taxon>
        <taxon>Actinomycetes</taxon>
        <taxon>Actinomycetales</taxon>
        <taxon>Actinomycetaceae</taxon>
        <taxon>Mobiluncus</taxon>
    </lineage>
</organism>
<dbReference type="RefSeq" id="WP_154545621.1">
    <property type="nucleotide sequence ID" value="NZ_VUMY01000014.1"/>
</dbReference>
<dbReference type="InterPro" id="IPR023198">
    <property type="entry name" value="PGP-like_dom2"/>
</dbReference>
<dbReference type="InterPro" id="IPR050155">
    <property type="entry name" value="HAD-like_hydrolase_sf"/>
</dbReference>